<dbReference type="InterPro" id="IPR034646">
    <property type="entry name" value="ADCK3_dom"/>
</dbReference>
<evidence type="ECO:0000256" key="4">
    <source>
        <dbReference type="ARBA" id="ARBA00022741"/>
    </source>
</evidence>
<organism evidence="8 9">
    <name type="scientific">Phyllotreta striolata</name>
    <name type="common">Striped flea beetle</name>
    <name type="synonym">Crioceris striolata</name>
    <dbReference type="NCBI Taxonomy" id="444603"/>
    <lineage>
        <taxon>Eukaryota</taxon>
        <taxon>Metazoa</taxon>
        <taxon>Ecdysozoa</taxon>
        <taxon>Arthropoda</taxon>
        <taxon>Hexapoda</taxon>
        <taxon>Insecta</taxon>
        <taxon>Pterygota</taxon>
        <taxon>Neoptera</taxon>
        <taxon>Endopterygota</taxon>
        <taxon>Coleoptera</taxon>
        <taxon>Polyphaga</taxon>
        <taxon>Cucujiformia</taxon>
        <taxon>Chrysomeloidea</taxon>
        <taxon>Chrysomelidae</taxon>
        <taxon>Galerucinae</taxon>
        <taxon>Alticini</taxon>
        <taxon>Phyllotreta</taxon>
    </lineage>
</organism>
<accession>A0A9N9TS08</accession>
<keyword evidence="5" id="KW-0067">ATP-binding</keyword>
<reference evidence="8" key="1">
    <citation type="submission" date="2022-01" db="EMBL/GenBank/DDBJ databases">
        <authorList>
            <person name="King R."/>
        </authorList>
    </citation>
    <scope>NUCLEOTIDE SEQUENCE</scope>
</reference>
<proteinExistence type="inferred from homology"/>
<dbReference type="GO" id="GO:0005524">
    <property type="term" value="F:ATP binding"/>
    <property type="evidence" value="ECO:0007669"/>
    <property type="project" value="UniProtKB-KW"/>
</dbReference>
<dbReference type="CDD" id="cd13970">
    <property type="entry name" value="ABC1_ADCK3"/>
    <property type="match status" value="1"/>
</dbReference>
<evidence type="ECO:0000256" key="1">
    <source>
        <dbReference type="ARBA" id="ARBA00004749"/>
    </source>
</evidence>
<evidence type="ECO:0000256" key="2">
    <source>
        <dbReference type="ARBA" id="ARBA00009670"/>
    </source>
</evidence>
<keyword evidence="4" id="KW-0547">Nucleotide-binding</keyword>
<dbReference type="InterPro" id="IPR004147">
    <property type="entry name" value="ABC1_dom"/>
</dbReference>
<name>A0A9N9TS08_PHYSR</name>
<dbReference type="PANTHER" id="PTHR43851">
    <property type="match status" value="1"/>
</dbReference>
<dbReference type="Proteomes" id="UP001153712">
    <property type="component" value="Chromosome 3"/>
</dbReference>
<dbReference type="PANTHER" id="PTHR43851:SF3">
    <property type="entry name" value="COENZYME Q8"/>
    <property type="match status" value="1"/>
</dbReference>
<evidence type="ECO:0000256" key="6">
    <source>
        <dbReference type="SAM" id="MobiDB-lite"/>
    </source>
</evidence>
<evidence type="ECO:0000313" key="9">
    <source>
        <dbReference type="Proteomes" id="UP001153712"/>
    </source>
</evidence>
<comment type="similarity">
    <text evidence="2">Belongs to the protein kinase superfamily. ADCK protein kinase family.</text>
</comment>
<comment type="pathway">
    <text evidence="1">Cofactor biosynthesis; ubiquinone biosynthesis.</text>
</comment>
<dbReference type="SUPFAM" id="SSF56112">
    <property type="entry name" value="Protein kinase-like (PK-like)"/>
    <property type="match status" value="1"/>
</dbReference>
<dbReference type="EMBL" id="OU900096">
    <property type="protein sequence ID" value="CAG9860145.1"/>
    <property type="molecule type" value="Genomic_DNA"/>
</dbReference>
<protein>
    <recommendedName>
        <fullName evidence="7">ABC1 atypical kinase-like domain-containing protein</fullName>
    </recommendedName>
</protein>
<evidence type="ECO:0000313" key="8">
    <source>
        <dbReference type="EMBL" id="CAG9860145.1"/>
    </source>
</evidence>
<feature type="region of interest" description="Disordered" evidence="6">
    <location>
        <begin position="76"/>
        <end position="124"/>
    </location>
</feature>
<dbReference type="OrthoDB" id="201153at2759"/>
<keyword evidence="3" id="KW-0808">Transferase</keyword>
<dbReference type="InterPro" id="IPR011009">
    <property type="entry name" value="Kinase-like_dom_sf"/>
</dbReference>
<dbReference type="AlphaFoldDB" id="A0A9N9TS08"/>
<dbReference type="GO" id="GO:0016740">
    <property type="term" value="F:transferase activity"/>
    <property type="evidence" value="ECO:0007669"/>
    <property type="project" value="UniProtKB-KW"/>
</dbReference>
<dbReference type="InterPro" id="IPR051409">
    <property type="entry name" value="Atypical_kinase_ADCK"/>
</dbReference>
<sequence>MHAFKVSLQFIKSFKTAIEKSPKLQLDFVKSIGSYTQINRKNYGQITFQNSLDIKSVHTFQRRGLSTKPYEVDVLSKSQREAEKYPPKTNEQPVGKSSSTINAIPNPKSKQKLSETSKQRKVPSSRVARMVSFGTLAAGLGLGTAAEYAKRSLFSKNPGTDNSNVFFNEANMDRIVDTLCKVRGAALKIGQILSIQDESIVDPEITKAFERVRKSADFMPDWQLQEVMKTELGPNWRDNFDTFDSIPFAAASIGQVHYGKLKNGSEVAVKVQYPGVARGINSDIENLATILKVWNVFPKGMFLENLMAVTKRELAWEVDYNREADQTKKFRELLAPYEKYYVPNVFDNLSTEQVFTAELLHGLPLDECFEMDTFHREFIGERIMELFLLELFKFNRMQTDPNWANFLYDPDKNRLLLLDFGSSRSYSKEFIAQYVKLLNAARENNRRDVLSLSRELGFLTGYESKIMEEAHIDAFMTVGEIFRNEGRYNFEKQNVTARIKKLAETITNHRLCPPPEEIYSLHRKLFGLFWLFSKLKVSLPCSEMFATHYDQYLQEKD</sequence>
<dbReference type="Pfam" id="PF03109">
    <property type="entry name" value="ABC1"/>
    <property type="match status" value="1"/>
</dbReference>
<feature type="compositionally biased region" description="Polar residues" evidence="6">
    <location>
        <begin position="89"/>
        <end position="103"/>
    </location>
</feature>
<keyword evidence="9" id="KW-1185">Reference proteome</keyword>
<evidence type="ECO:0000259" key="7">
    <source>
        <dbReference type="Pfam" id="PF03109"/>
    </source>
</evidence>
<dbReference type="GO" id="GO:0006744">
    <property type="term" value="P:ubiquinone biosynthetic process"/>
    <property type="evidence" value="ECO:0007669"/>
    <property type="project" value="TreeGrafter"/>
</dbReference>
<feature type="domain" description="ABC1 atypical kinase-like" evidence="7">
    <location>
        <begin position="212"/>
        <end position="451"/>
    </location>
</feature>
<evidence type="ECO:0000256" key="5">
    <source>
        <dbReference type="ARBA" id="ARBA00022840"/>
    </source>
</evidence>
<evidence type="ECO:0000256" key="3">
    <source>
        <dbReference type="ARBA" id="ARBA00022679"/>
    </source>
</evidence>
<gene>
    <name evidence="8" type="ORF">PHYEVI_LOCUS6502</name>
</gene>